<dbReference type="Proteomes" id="UP000185783">
    <property type="component" value="Unassembled WGS sequence"/>
</dbReference>
<dbReference type="AlphaFoldDB" id="A0A1U7JGT9"/>
<dbReference type="GO" id="GO:0015716">
    <property type="term" value="P:organic phosphonate transport"/>
    <property type="evidence" value="ECO:0007669"/>
    <property type="project" value="InterPro"/>
</dbReference>
<name>A0A1U7JGT9_9HYPH</name>
<reference evidence="1 2" key="1">
    <citation type="submission" date="2016-03" db="EMBL/GenBank/DDBJ databases">
        <title>Genome sequence of Nesiotobacter sp. nov., a moderately halophilic alphaproteobacterium isolated from the Yellow Sea, China.</title>
        <authorList>
            <person name="Zhang G."/>
            <person name="Zhang R."/>
        </authorList>
    </citation>
    <scope>NUCLEOTIDE SEQUENCE [LARGE SCALE GENOMIC DNA]</scope>
    <source>
        <strain evidence="1 2">WB1-6</strain>
    </source>
</reference>
<dbReference type="Pfam" id="PF06754">
    <property type="entry name" value="PhnG"/>
    <property type="match status" value="1"/>
</dbReference>
<gene>
    <name evidence="1" type="ORF">A3843_10235</name>
</gene>
<dbReference type="GO" id="GO:0016829">
    <property type="term" value="F:lyase activity"/>
    <property type="evidence" value="ECO:0007669"/>
    <property type="project" value="UniProtKB-KW"/>
</dbReference>
<comment type="caution">
    <text evidence="1">The sequence shown here is derived from an EMBL/GenBank/DDBJ whole genome shotgun (WGS) entry which is preliminary data.</text>
</comment>
<dbReference type="InterPro" id="IPR009609">
    <property type="entry name" value="Phosphonate_metab_PhnG"/>
</dbReference>
<dbReference type="OrthoDB" id="530475at2"/>
<organism evidence="1 2">
    <name type="scientific">Pseudovibrio exalbescens</name>
    <dbReference type="NCBI Taxonomy" id="197461"/>
    <lineage>
        <taxon>Bacteria</taxon>
        <taxon>Pseudomonadati</taxon>
        <taxon>Pseudomonadota</taxon>
        <taxon>Alphaproteobacteria</taxon>
        <taxon>Hyphomicrobiales</taxon>
        <taxon>Stappiaceae</taxon>
        <taxon>Pseudovibrio</taxon>
    </lineage>
</organism>
<keyword evidence="2" id="KW-1185">Reference proteome</keyword>
<dbReference type="GO" id="GO:0019634">
    <property type="term" value="P:organic phosphonate metabolic process"/>
    <property type="evidence" value="ECO:0007669"/>
    <property type="project" value="InterPro"/>
</dbReference>
<accession>A0A1U7JGT9</accession>
<evidence type="ECO:0000313" key="2">
    <source>
        <dbReference type="Proteomes" id="UP000185783"/>
    </source>
</evidence>
<proteinExistence type="predicted"/>
<evidence type="ECO:0000313" key="1">
    <source>
        <dbReference type="EMBL" id="OKL43963.1"/>
    </source>
</evidence>
<keyword evidence="1" id="KW-0456">Lyase</keyword>
<dbReference type="NCBIfam" id="TIGR03293">
    <property type="entry name" value="PhnG_redo"/>
    <property type="match status" value="1"/>
</dbReference>
<sequence length="156" mass="16781">MSADTQTSLSPELETRRAAMALLANAPEETLKAAWDALDTPPAHTVIRQPETGLVMVRGRAGGTGAPFNLCEATVTRCVVALDTGETGFGQSLGRSKAKALYSAIFDALLQTKDWSEYVETHVLQPLNTATQAAEHQTREEVAATKVDFFTMVRGD</sequence>
<protein>
    <submittedName>
        <fullName evidence="1">Phosphonate C-P lyase system protein PhnG</fullName>
    </submittedName>
</protein>
<dbReference type="STRING" id="197461.A3843_10235"/>
<dbReference type="EMBL" id="LVVZ01000015">
    <property type="protein sequence ID" value="OKL43963.1"/>
    <property type="molecule type" value="Genomic_DNA"/>
</dbReference>
<dbReference type="RefSeq" id="WP_028481236.1">
    <property type="nucleotide sequence ID" value="NZ_LVVZ01000015.1"/>
</dbReference>